<dbReference type="RefSeq" id="WP_147923444.1">
    <property type="nucleotide sequence ID" value="NZ_VRTY01000096.1"/>
</dbReference>
<accession>A0A5C8J6X1</accession>
<name>A0A5C8J6X1_9BACT</name>
<feature type="repeat" description="TPR" evidence="8">
    <location>
        <begin position="66"/>
        <end position="99"/>
    </location>
</feature>
<comment type="similarity">
    <text evidence="7">Belongs to the Tom70 family.</text>
</comment>
<sequence length="235" mass="26754">MKKLLTAVVALCMATTFSFAQDAAVKPNPNVLPMFGNVAKTEAQQIKDQKFLTSCDNSFTTRQEASNFFMNRGWEYFNEGQIDTAVYRFNLAWLLNPDNANTYWAFGLVTYGKGSLQESINFYEKALALEPKNSLMLSDMASSYLALHEAEEKKNKKKQSFKKVVEFTNKALAADSANAFALYTMSKVKFQEKQYEEAWSYLHKGREQNVANIDFVYLTSLMSEMPDPTGFFKNN</sequence>
<dbReference type="PANTHER" id="PTHR46208:SF1">
    <property type="entry name" value="MITOCHONDRIAL IMPORT RECEPTOR SUBUNIT TOM70"/>
    <property type="match status" value="1"/>
</dbReference>
<feature type="chain" id="PRO_5022828291" evidence="9">
    <location>
        <begin position="21"/>
        <end position="235"/>
    </location>
</feature>
<feature type="repeat" description="TPR" evidence="8">
    <location>
        <begin position="100"/>
        <end position="133"/>
    </location>
</feature>
<evidence type="ECO:0000256" key="5">
    <source>
        <dbReference type="ARBA" id="ARBA00022989"/>
    </source>
</evidence>
<comment type="subcellular location">
    <subcellularLocation>
        <location evidence="1">Membrane</location>
        <topology evidence="1">Single-pass membrane protein</topology>
    </subcellularLocation>
</comment>
<dbReference type="InterPro" id="IPR019734">
    <property type="entry name" value="TPR_rpt"/>
</dbReference>
<evidence type="ECO:0000256" key="3">
    <source>
        <dbReference type="ARBA" id="ARBA00022737"/>
    </source>
</evidence>
<gene>
    <name evidence="10" type="ORF">FVR03_19480</name>
</gene>
<dbReference type="GO" id="GO:0016020">
    <property type="term" value="C:membrane"/>
    <property type="evidence" value="ECO:0007669"/>
    <property type="project" value="UniProtKB-SubCell"/>
</dbReference>
<evidence type="ECO:0000256" key="2">
    <source>
        <dbReference type="ARBA" id="ARBA00022692"/>
    </source>
</evidence>
<evidence type="ECO:0000256" key="9">
    <source>
        <dbReference type="SAM" id="SignalP"/>
    </source>
</evidence>
<evidence type="ECO:0000256" key="7">
    <source>
        <dbReference type="ARBA" id="ARBA00038030"/>
    </source>
</evidence>
<dbReference type="InterPro" id="IPR011990">
    <property type="entry name" value="TPR-like_helical_dom_sf"/>
</dbReference>
<keyword evidence="4 8" id="KW-0802">TPR repeat</keyword>
<keyword evidence="9" id="KW-0732">Signal</keyword>
<proteinExistence type="inferred from homology"/>
<dbReference type="EMBL" id="VRTY01000096">
    <property type="protein sequence ID" value="TXK33229.1"/>
    <property type="molecule type" value="Genomic_DNA"/>
</dbReference>
<evidence type="ECO:0000256" key="6">
    <source>
        <dbReference type="ARBA" id="ARBA00023136"/>
    </source>
</evidence>
<evidence type="ECO:0000313" key="10">
    <source>
        <dbReference type="EMBL" id="TXK33229.1"/>
    </source>
</evidence>
<evidence type="ECO:0000256" key="4">
    <source>
        <dbReference type="ARBA" id="ARBA00022803"/>
    </source>
</evidence>
<protein>
    <submittedName>
        <fullName evidence="10">Uncharacterized protein</fullName>
    </submittedName>
</protein>
<keyword evidence="11" id="KW-1185">Reference proteome</keyword>
<reference evidence="10 11" key="1">
    <citation type="submission" date="2019-08" db="EMBL/GenBank/DDBJ databases">
        <authorList>
            <person name="Shi S."/>
        </authorList>
    </citation>
    <scope>NUCLEOTIDE SEQUENCE [LARGE SCALE GENOMIC DNA]</scope>
    <source>
        <strain evidence="10 11">GY10130</strain>
    </source>
</reference>
<evidence type="ECO:0000313" key="11">
    <source>
        <dbReference type="Proteomes" id="UP000321926"/>
    </source>
</evidence>
<comment type="caution">
    <text evidence="10">The sequence shown here is derived from an EMBL/GenBank/DDBJ whole genome shotgun (WGS) entry which is preliminary data.</text>
</comment>
<dbReference type="OrthoDB" id="7058419at2"/>
<evidence type="ECO:0000256" key="8">
    <source>
        <dbReference type="PROSITE-ProRule" id="PRU00339"/>
    </source>
</evidence>
<evidence type="ECO:0000256" key="1">
    <source>
        <dbReference type="ARBA" id="ARBA00004167"/>
    </source>
</evidence>
<organism evidence="10 11">
    <name type="scientific">Pontibacter qinzhouensis</name>
    <dbReference type="NCBI Taxonomy" id="2603253"/>
    <lineage>
        <taxon>Bacteria</taxon>
        <taxon>Pseudomonadati</taxon>
        <taxon>Bacteroidota</taxon>
        <taxon>Cytophagia</taxon>
        <taxon>Cytophagales</taxon>
        <taxon>Hymenobacteraceae</taxon>
        <taxon>Pontibacter</taxon>
    </lineage>
</organism>
<dbReference type="AlphaFoldDB" id="A0A5C8J6X1"/>
<dbReference type="Proteomes" id="UP000321926">
    <property type="component" value="Unassembled WGS sequence"/>
</dbReference>
<dbReference type="PANTHER" id="PTHR46208">
    <property type="entry name" value="MITOCHONDRIAL IMPORT RECEPTOR SUBUNIT TOM70"/>
    <property type="match status" value="1"/>
</dbReference>
<dbReference type="PROSITE" id="PS50005">
    <property type="entry name" value="TPR"/>
    <property type="match status" value="2"/>
</dbReference>
<keyword evidence="6" id="KW-0472">Membrane</keyword>
<dbReference type="Gene3D" id="1.25.40.10">
    <property type="entry name" value="Tetratricopeptide repeat domain"/>
    <property type="match status" value="2"/>
</dbReference>
<dbReference type="SUPFAM" id="SSF48452">
    <property type="entry name" value="TPR-like"/>
    <property type="match status" value="1"/>
</dbReference>
<keyword evidence="5" id="KW-1133">Transmembrane helix</keyword>
<feature type="signal peptide" evidence="9">
    <location>
        <begin position="1"/>
        <end position="20"/>
    </location>
</feature>
<keyword evidence="3" id="KW-0677">Repeat</keyword>
<dbReference type="SMART" id="SM00028">
    <property type="entry name" value="TPR"/>
    <property type="match status" value="3"/>
</dbReference>
<keyword evidence="2" id="KW-0812">Transmembrane</keyword>